<proteinExistence type="predicted"/>
<dbReference type="RefSeq" id="WP_145217922.1">
    <property type="nucleotide sequence ID" value="NZ_CP036269.1"/>
</dbReference>
<gene>
    <name evidence="3" type="ORF">Pan241w_34290</name>
</gene>
<feature type="domain" description="Xylose isomerase-like TIM barrel" evidence="2">
    <location>
        <begin position="61"/>
        <end position="274"/>
    </location>
</feature>
<dbReference type="SUPFAM" id="SSF51658">
    <property type="entry name" value="Xylose isomerase-like"/>
    <property type="match status" value="1"/>
</dbReference>
<keyword evidence="3" id="KW-0413">Isomerase</keyword>
<feature type="chain" id="PRO_5021922433" evidence="1">
    <location>
        <begin position="30"/>
        <end position="313"/>
    </location>
</feature>
<evidence type="ECO:0000259" key="2">
    <source>
        <dbReference type="Pfam" id="PF01261"/>
    </source>
</evidence>
<dbReference type="OrthoDB" id="244362at2"/>
<accession>A0A517RHG8</accession>
<dbReference type="InterPro" id="IPR050312">
    <property type="entry name" value="IolE/XylAMocC-like"/>
</dbReference>
<evidence type="ECO:0000313" key="3">
    <source>
        <dbReference type="EMBL" id="QDT43329.1"/>
    </source>
</evidence>
<dbReference type="EMBL" id="CP036269">
    <property type="protein sequence ID" value="QDT43329.1"/>
    <property type="molecule type" value="Genomic_DNA"/>
</dbReference>
<sequence precursor="true">MLNRINRRDFNKQLLGSACSAGLLGNVLAAGTDGSAKPFQLNYIVASCMYGKLPLETILQEVPKTGAAYLEIWAERHGNQREQIDELGVEKTKQLFDKHNVKLGSFTCFKYGLFNMQGEMDLVRQLGGDMVICNSGGPKGLKGAELKAGIKKFAEKLKPHVDAAAEKGVIIGLENHGGGLINDPDTQRWLMDALPAKNFGIALAPYHLEQDPEMIGKLITDLDERLVHFQGWQHGMGCMKKLPKEQELLQLPGRGDMNFVPLLAALKKINYQGRTEIFMHPVPRGIPILPTAEQVTAEINRSRAYLEKCLKQA</sequence>
<dbReference type="PANTHER" id="PTHR12110:SF21">
    <property type="entry name" value="XYLOSE ISOMERASE-LIKE TIM BARREL DOMAIN-CONTAINING PROTEIN"/>
    <property type="match status" value="1"/>
</dbReference>
<dbReference type="Pfam" id="PF01261">
    <property type="entry name" value="AP_endonuc_2"/>
    <property type="match status" value="1"/>
</dbReference>
<name>A0A517RHG8_9PLAN</name>
<dbReference type="KEGG" id="gaz:Pan241w_34290"/>
<dbReference type="PANTHER" id="PTHR12110">
    <property type="entry name" value="HYDROXYPYRUVATE ISOMERASE"/>
    <property type="match status" value="1"/>
</dbReference>
<dbReference type="Proteomes" id="UP000317171">
    <property type="component" value="Chromosome"/>
</dbReference>
<evidence type="ECO:0000256" key="1">
    <source>
        <dbReference type="SAM" id="SignalP"/>
    </source>
</evidence>
<feature type="signal peptide" evidence="1">
    <location>
        <begin position="1"/>
        <end position="29"/>
    </location>
</feature>
<dbReference type="GO" id="GO:0016853">
    <property type="term" value="F:isomerase activity"/>
    <property type="evidence" value="ECO:0007669"/>
    <property type="project" value="UniProtKB-KW"/>
</dbReference>
<keyword evidence="4" id="KW-1185">Reference proteome</keyword>
<organism evidence="3 4">
    <name type="scientific">Gimesia alba</name>
    <dbReference type="NCBI Taxonomy" id="2527973"/>
    <lineage>
        <taxon>Bacteria</taxon>
        <taxon>Pseudomonadati</taxon>
        <taxon>Planctomycetota</taxon>
        <taxon>Planctomycetia</taxon>
        <taxon>Planctomycetales</taxon>
        <taxon>Planctomycetaceae</taxon>
        <taxon>Gimesia</taxon>
    </lineage>
</organism>
<evidence type="ECO:0000313" key="4">
    <source>
        <dbReference type="Proteomes" id="UP000317171"/>
    </source>
</evidence>
<dbReference type="InterPro" id="IPR036237">
    <property type="entry name" value="Xyl_isomerase-like_sf"/>
</dbReference>
<protein>
    <submittedName>
        <fullName evidence="3">Xylose isomerase-like TIM barrel</fullName>
    </submittedName>
</protein>
<dbReference type="AlphaFoldDB" id="A0A517RHG8"/>
<dbReference type="InterPro" id="IPR013022">
    <property type="entry name" value="Xyl_isomerase-like_TIM-brl"/>
</dbReference>
<dbReference type="Gene3D" id="3.20.20.150">
    <property type="entry name" value="Divalent-metal-dependent TIM barrel enzymes"/>
    <property type="match status" value="1"/>
</dbReference>
<reference evidence="3 4" key="1">
    <citation type="submission" date="2019-02" db="EMBL/GenBank/DDBJ databases">
        <title>Deep-cultivation of Planctomycetes and their phenomic and genomic characterization uncovers novel biology.</title>
        <authorList>
            <person name="Wiegand S."/>
            <person name="Jogler M."/>
            <person name="Boedeker C."/>
            <person name="Pinto D."/>
            <person name="Vollmers J."/>
            <person name="Rivas-Marin E."/>
            <person name="Kohn T."/>
            <person name="Peeters S.H."/>
            <person name="Heuer A."/>
            <person name="Rast P."/>
            <person name="Oberbeckmann S."/>
            <person name="Bunk B."/>
            <person name="Jeske O."/>
            <person name="Meyerdierks A."/>
            <person name="Storesund J.E."/>
            <person name="Kallscheuer N."/>
            <person name="Luecker S."/>
            <person name="Lage O.M."/>
            <person name="Pohl T."/>
            <person name="Merkel B.J."/>
            <person name="Hornburger P."/>
            <person name="Mueller R.-W."/>
            <person name="Bruemmer F."/>
            <person name="Labrenz M."/>
            <person name="Spormann A.M."/>
            <person name="Op den Camp H."/>
            <person name="Overmann J."/>
            <person name="Amann R."/>
            <person name="Jetten M.S.M."/>
            <person name="Mascher T."/>
            <person name="Medema M.H."/>
            <person name="Devos D.P."/>
            <person name="Kaster A.-K."/>
            <person name="Ovreas L."/>
            <person name="Rohde M."/>
            <person name="Galperin M.Y."/>
            <person name="Jogler C."/>
        </authorList>
    </citation>
    <scope>NUCLEOTIDE SEQUENCE [LARGE SCALE GENOMIC DNA]</scope>
    <source>
        <strain evidence="3 4">Pan241w</strain>
    </source>
</reference>
<keyword evidence="1" id="KW-0732">Signal</keyword>